<dbReference type="EMBL" id="JAGTAR010000008">
    <property type="protein sequence ID" value="MBR8535275.1"/>
    <property type="molecule type" value="Genomic_DNA"/>
</dbReference>
<dbReference type="RefSeq" id="WP_212189179.1">
    <property type="nucleotide sequence ID" value="NZ_JAGTAR010000008.1"/>
</dbReference>
<dbReference type="PANTHER" id="PTHR43481">
    <property type="entry name" value="FRUCTOSE-1-PHOSPHATE PHOSPHATASE"/>
    <property type="match status" value="1"/>
</dbReference>
<dbReference type="InterPro" id="IPR036412">
    <property type="entry name" value="HAD-like_sf"/>
</dbReference>
<protein>
    <submittedName>
        <fullName evidence="1">HAD family phosphatase</fullName>
    </submittedName>
</protein>
<dbReference type="PANTHER" id="PTHR43481:SF4">
    <property type="entry name" value="GLYCEROL-1-PHOSPHATE PHOSPHOHYDROLASE 1-RELATED"/>
    <property type="match status" value="1"/>
</dbReference>
<dbReference type="InterPro" id="IPR023198">
    <property type="entry name" value="PGP-like_dom2"/>
</dbReference>
<dbReference type="SUPFAM" id="SSF56784">
    <property type="entry name" value="HAD-like"/>
    <property type="match status" value="1"/>
</dbReference>
<organism evidence="1 2">
    <name type="scientific">Carboxylicivirga sediminis</name>
    <dbReference type="NCBI Taxonomy" id="2006564"/>
    <lineage>
        <taxon>Bacteria</taxon>
        <taxon>Pseudomonadati</taxon>
        <taxon>Bacteroidota</taxon>
        <taxon>Bacteroidia</taxon>
        <taxon>Marinilabiliales</taxon>
        <taxon>Marinilabiliaceae</taxon>
        <taxon>Carboxylicivirga</taxon>
    </lineage>
</organism>
<keyword evidence="2" id="KW-1185">Reference proteome</keyword>
<dbReference type="Proteomes" id="UP000679220">
    <property type="component" value="Unassembled WGS sequence"/>
</dbReference>
<dbReference type="AlphaFoldDB" id="A0A941IWJ8"/>
<dbReference type="InterPro" id="IPR006439">
    <property type="entry name" value="HAD-SF_hydro_IA"/>
</dbReference>
<dbReference type="Gene3D" id="3.40.50.1000">
    <property type="entry name" value="HAD superfamily/HAD-like"/>
    <property type="match status" value="1"/>
</dbReference>
<dbReference type="GO" id="GO:0050308">
    <property type="term" value="F:sugar-phosphatase activity"/>
    <property type="evidence" value="ECO:0007669"/>
    <property type="project" value="TreeGrafter"/>
</dbReference>
<gene>
    <name evidence="1" type="ORF">KDU71_06870</name>
</gene>
<reference evidence="1" key="1">
    <citation type="journal article" date="2018" name="Int. J. Syst. Evol. Microbiol.">
        <title>Carboxylicivirga sediminis sp. nov., isolated from coastal sediment.</title>
        <authorList>
            <person name="Wang F.Q."/>
            <person name="Ren L.H."/>
            <person name="Zou R.J."/>
            <person name="Sun Y.Z."/>
            <person name="Liu X.J."/>
            <person name="Jiang F."/>
            <person name="Liu L.J."/>
        </authorList>
    </citation>
    <scope>NUCLEOTIDE SEQUENCE</scope>
    <source>
        <strain evidence="1">JR1</strain>
    </source>
</reference>
<evidence type="ECO:0000313" key="1">
    <source>
        <dbReference type="EMBL" id="MBR8535275.1"/>
    </source>
</evidence>
<dbReference type="Pfam" id="PF00702">
    <property type="entry name" value="Hydrolase"/>
    <property type="match status" value="1"/>
</dbReference>
<dbReference type="InterPro" id="IPR051806">
    <property type="entry name" value="HAD-like_SPP"/>
</dbReference>
<dbReference type="SFLD" id="SFLDS00003">
    <property type="entry name" value="Haloacid_Dehalogenase"/>
    <property type="match status" value="1"/>
</dbReference>
<dbReference type="NCBIfam" id="TIGR01509">
    <property type="entry name" value="HAD-SF-IA-v3"/>
    <property type="match status" value="1"/>
</dbReference>
<dbReference type="SFLD" id="SFLDG01129">
    <property type="entry name" value="C1.5:_HAD__Beta-PGM__Phosphata"/>
    <property type="match status" value="1"/>
</dbReference>
<dbReference type="Gene3D" id="1.10.150.240">
    <property type="entry name" value="Putative phosphatase, domain 2"/>
    <property type="match status" value="1"/>
</dbReference>
<evidence type="ECO:0000313" key="2">
    <source>
        <dbReference type="Proteomes" id="UP000679220"/>
    </source>
</evidence>
<proteinExistence type="predicted"/>
<dbReference type="InterPro" id="IPR023214">
    <property type="entry name" value="HAD_sf"/>
</dbReference>
<sequence>MEASAIRAIFFDMDGVLYDSMPNHEYTWINSLKEFGIDFQPEEAYMNEGRTGYSTIRIAFQKYLNRQPSKEEEEAAYQLKTELMNKRPAATIFPHMQELIHQLKSCGIKIFVVTGSRQPALVSKLNTDFAIDAACIISGADVEQGKPHPEPYLKAWERSGYDKNECIVVENAPMGVESAKAAGLYTIAVNTGKLNDQVLLEAGADELYADSQQLSLVLKKIDHEKR</sequence>
<name>A0A941IWJ8_9BACT</name>
<dbReference type="SFLD" id="SFLDG01135">
    <property type="entry name" value="C1.5.6:_HAD__Beta-PGM__Phospha"/>
    <property type="match status" value="1"/>
</dbReference>
<reference evidence="1" key="2">
    <citation type="submission" date="2021-04" db="EMBL/GenBank/DDBJ databases">
        <authorList>
            <person name="Zhang T."/>
            <person name="Zhang Y."/>
            <person name="Lu D."/>
            <person name="Zuo D."/>
            <person name="Du Z."/>
        </authorList>
    </citation>
    <scope>NUCLEOTIDE SEQUENCE</scope>
    <source>
        <strain evidence="1">JR1</strain>
    </source>
</reference>
<comment type="caution">
    <text evidence="1">The sequence shown here is derived from an EMBL/GenBank/DDBJ whole genome shotgun (WGS) entry which is preliminary data.</text>
</comment>
<accession>A0A941IWJ8</accession>